<dbReference type="Proteomes" id="UP001589693">
    <property type="component" value="Unassembled WGS sequence"/>
</dbReference>
<feature type="transmembrane region" description="Helical" evidence="7">
    <location>
        <begin position="153"/>
        <end position="174"/>
    </location>
</feature>
<keyword evidence="2" id="KW-1003">Cell membrane</keyword>
<name>A0ABV5ZZ76_9PSEU</name>
<sequence>MSSDAALYLSVTDFAASTPWLAGLVIAFSVYGLALLVPAFMAMLWWAKSRGAAAVAAVVWVPCAVVLAYVIDLVVKHLVAEVRPCRVVAGSHPLLPCDPPTDFSFPSNHAAMVAAFAAAVFLVRRGWGVIAGVFALLMAASRVYVGAHYPHDVLAGLVLGAVVGLLGVAVRVRTTRLVDRVLRRTRLVTNPGN</sequence>
<evidence type="ECO:0000313" key="9">
    <source>
        <dbReference type="EMBL" id="MFB9905488.1"/>
    </source>
</evidence>
<dbReference type="SUPFAM" id="SSF48317">
    <property type="entry name" value="Acid phosphatase/Vanadium-dependent haloperoxidase"/>
    <property type="match status" value="1"/>
</dbReference>
<dbReference type="PANTHER" id="PTHR14969">
    <property type="entry name" value="SPHINGOSINE-1-PHOSPHATE PHOSPHOHYDROLASE"/>
    <property type="match status" value="1"/>
</dbReference>
<accession>A0ABV5ZZ76</accession>
<keyword evidence="3 7" id="KW-0812">Transmembrane</keyword>
<dbReference type="SMART" id="SM00014">
    <property type="entry name" value="acidPPc"/>
    <property type="match status" value="1"/>
</dbReference>
<dbReference type="InterPro" id="IPR000326">
    <property type="entry name" value="PAP2/HPO"/>
</dbReference>
<feature type="transmembrane region" description="Helical" evidence="7">
    <location>
        <begin position="52"/>
        <end position="71"/>
    </location>
</feature>
<evidence type="ECO:0000259" key="8">
    <source>
        <dbReference type="SMART" id="SM00014"/>
    </source>
</evidence>
<comment type="caution">
    <text evidence="9">The sequence shown here is derived from an EMBL/GenBank/DDBJ whole genome shotgun (WGS) entry which is preliminary data.</text>
</comment>
<proteinExistence type="predicted"/>
<gene>
    <name evidence="9" type="ORF">ACFFQA_16255</name>
</gene>
<dbReference type="Pfam" id="PF01569">
    <property type="entry name" value="PAP2"/>
    <property type="match status" value="1"/>
</dbReference>
<dbReference type="PANTHER" id="PTHR14969:SF62">
    <property type="entry name" value="DECAPRENYLPHOSPHORYL-5-PHOSPHORIBOSE PHOSPHATASE RV3807C-RELATED"/>
    <property type="match status" value="1"/>
</dbReference>
<evidence type="ECO:0000313" key="10">
    <source>
        <dbReference type="Proteomes" id="UP001589693"/>
    </source>
</evidence>
<keyword evidence="10" id="KW-1185">Reference proteome</keyword>
<protein>
    <submittedName>
        <fullName evidence="9">Phosphatase PAP2 family protein</fullName>
    </submittedName>
</protein>
<dbReference type="RefSeq" id="WP_377852787.1">
    <property type="nucleotide sequence ID" value="NZ_JBHLZU010000012.1"/>
</dbReference>
<evidence type="ECO:0000256" key="5">
    <source>
        <dbReference type="ARBA" id="ARBA00022989"/>
    </source>
</evidence>
<evidence type="ECO:0000256" key="3">
    <source>
        <dbReference type="ARBA" id="ARBA00022692"/>
    </source>
</evidence>
<dbReference type="EMBL" id="JBHLZU010000012">
    <property type="protein sequence ID" value="MFB9905488.1"/>
    <property type="molecule type" value="Genomic_DNA"/>
</dbReference>
<evidence type="ECO:0000256" key="1">
    <source>
        <dbReference type="ARBA" id="ARBA00004651"/>
    </source>
</evidence>
<evidence type="ECO:0000256" key="7">
    <source>
        <dbReference type="SAM" id="Phobius"/>
    </source>
</evidence>
<keyword evidence="6 7" id="KW-0472">Membrane</keyword>
<feature type="transmembrane region" description="Helical" evidence="7">
    <location>
        <begin position="20"/>
        <end position="45"/>
    </location>
</feature>
<organism evidence="9 10">
    <name type="scientific">Allokutzneria oryzae</name>
    <dbReference type="NCBI Taxonomy" id="1378989"/>
    <lineage>
        <taxon>Bacteria</taxon>
        <taxon>Bacillati</taxon>
        <taxon>Actinomycetota</taxon>
        <taxon>Actinomycetes</taxon>
        <taxon>Pseudonocardiales</taxon>
        <taxon>Pseudonocardiaceae</taxon>
        <taxon>Allokutzneria</taxon>
    </lineage>
</organism>
<evidence type="ECO:0000256" key="2">
    <source>
        <dbReference type="ARBA" id="ARBA00022475"/>
    </source>
</evidence>
<feature type="domain" description="Phosphatidic acid phosphatase type 2/haloperoxidase" evidence="8">
    <location>
        <begin position="61"/>
        <end position="168"/>
    </location>
</feature>
<reference evidence="9 10" key="1">
    <citation type="submission" date="2024-09" db="EMBL/GenBank/DDBJ databases">
        <authorList>
            <person name="Sun Q."/>
            <person name="Mori K."/>
        </authorList>
    </citation>
    <scope>NUCLEOTIDE SEQUENCE [LARGE SCALE GENOMIC DNA]</scope>
    <source>
        <strain evidence="9 10">TBRC 7907</strain>
    </source>
</reference>
<keyword evidence="4" id="KW-0378">Hydrolase</keyword>
<keyword evidence="5 7" id="KW-1133">Transmembrane helix</keyword>
<dbReference type="InterPro" id="IPR036938">
    <property type="entry name" value="PAP2/HPO_sf"/>
</dbReference>
<feature type="transmembrane region" description="Helical" evidence="7">
    <location>
        <begin position="129"/>
        <end position="147"/>
    </location>
</feature>
<evidence type="ECO:0000256" key="4">
    <source>
        <dbReference type="ARBA" id="ARBA00022801"/>
    </source>
</evidence>
<evidence type="ECO:0000256" key="6">
    <source>
        <dbReference type="ARBA" id="ARBA00023136"/>
    </source>
</evidence>
<comment type="subcellular location">
    <subcellularLocation>
        <location evidence="1">Cell membrane</location>
        <topology evidence="1">Multi-pass membrane protein</topology>
    </subcellularLocation>
</comment>
<dbReference type="Gene3D" id="1.20.144.10">
    <property type="entry name" value="Phosphatidic acid phosphatase type 2/haloperoxidase"/>
    <property type="match status" value="1"/>
</dbReference>